<keyword evidence="3" id="KW-1185">Reference proteome</keyword>
<reference evidence="2" key="1">
    <citation type="submission" date="2022-01" db="EMBL/GenBank/DDBJ databases">
        <title>Genome Sequence Resource for Two Populations of Ditylenchus destructor, the Migratory Endoparasitic Phytonematode.</title>
        <authorList>
            <person name="Zhang H."/>
            <person name="Lin R."/>
            <person name="Xie B."/>
        </authorList>
    </citation>
    <scope>NUCLEOTIDE SEQUENCE</scope>
    <source>
        <strain evidence="2">BazhouSP</strain>
    </source>
</reference>
<evidence type="ECO:0000313" key="2">
    <source>
        <dbReference type="EMBL" id="KAI1697431.1"/>
    </source>
</evidence>
<name>A0AAD4QST9_9BILA</name>
<dbReference type="Proteomes" id="UP001201812">
    <property type="component" value="Unassembled WGS sequence"/>
</dbReference>
<protein>
    <submittedName>
        <fullName evidence="2">Uncharacterized protein</fullName>
    </submittedName>
</protein>
<proteinExistence type="predicted"/>
<accession>A0AAD4QST9</accession>
<sequence>MKKKLGACMAQSMAGTSSQKDSKNLTQLPPGLTNMISLTGPCLHPEHVDPRPFQKEEFRSYFGQFDKITAGHCHLSESQKIADTRIAFDNCESKCIQEGTHRICGQDFVFRRKRPTKSMRKKLVATLMKLYRIRQARMVLDYILRK</sequence>
<evidence type="ECO:0000313" key="3">
    <source>
        <dbReference type="Proteomes" id="UP001201812"/>
    </source>
</evidence>
<gene>
    <name evidence="2" type="ORF">DdX_18514</name>
</gene>
<dbReference type="EMBL" id="JAKKPZ010000269">
    <property type="protein sequence ID" value="KAI1697431.1"/>
    <property type="molecule type" value="Genomic_DNA"/>
</dbReference>
<evidence type="ECO:0000256" key="1">
    <source>
        <dbReference type="SAM" id="MobiDB-lite"/>
    </source>
</evidence>
<dbReference type="AlphaFoldDB" id="A0AAD4QST9"/>
<feature type="region of interest" description="Disordered" evidence="1">
    <location>
        <begin position="1"/>
        <end position="28"/>
    </location>
</feature>
<comment type="caution">
    <text evidence="2">The sequence shown here is derived from an EMBL/GenBank/DDBJ whole genome shotgun (WGS) entry which is preliminary data.</text>
</comment>
<organism evidence="2 3">
    <name type="scientific">Ditylenchus destructor</name>
    <dbReference type="NCBI Taxonomy" id="166010"/>
    <lineage>
        <taxon>Eukaryota</taxon>
        <taxon>Metazoa</taxon>
        <taxon>Ecdysozoa</taxon>
        <taxon>Nematoda</taxon>
        <taxon>Chromadorea</taxon>
        <taxon>Rhabditida</taxon>
        <taxon>Tylenchina</taxon>
        <taxon>Tylenchomorpha</taxon>
        <taxon>Sphaerularioidea</taxon>
        <taxon>Anguinidae</taxon>
        <taxon>Anguininae</taxon>
        <taxon>Ditylenchus</taxon>
    </lineage>
</organism>
<feature type="compositionally biased region" description="Polar residues" evidence="1">
    <location>
        <begin position="13"/>
        <end position="27"/>
    </location>
</feature>